<dbReference type="AlphaFoldDB" id="A0A4R1GE59"/>
<dbReference type="RefSeq" id="WP_132525031.1">
    <property type="nucleotide sequence ID" value="NZ_SMFV01000001.1"/>
</dbReference>
<evidence type="ECO:0000313" key="1">
    <source>
        <dbReference type="EMBL" id="TCK06464.1"/>
    </source>
</evidence>
<comment type="caution">
    <text evidence="1">The sequence shown here is derived from an EMBL/GenBank/DDBJ whole genome shotgun (WGS) entry which is preliminary data.</text>
</comment>
<sequence>MAEEFFRELMADALGKSPEELGRILGEAGKVCDVFVQRVYTDDSLKNFKWGVSVVIFEGDELVEAATYATFYRWSLAKRYAKALVNFFKEQGFEANLKGELGE</sequence>
<evidence type="ECO:0000313" key="2">
    <source>
        <dbReference type="Proteomes" id="UP000295777"/>
    </source>
</evidence>
<dbReference type="EMBL" id="SMFV01000001">
    <property type="protein sequence ID" value="TCK06464.1"/>
    <property type="molecule type" value="Genomic_DNA"/>
</dbReference>
<protein>
    <submittedName>
        <fullName evidence="1">Uncharacterized protein</fullName>
    </submittedName>
</protein>
<keyword evidence="2" id="KW-1185">Reference proteome</keyword>
<dbReference type="Proteomes" id="UP000295777">
    <property type="component" value="Unassembled WGS sequence"/>
</dbReference>
<reference evidence="1 2" key="1">
    <citation type="submission" date="2019-03" db="EMBL/GenBank/DDBJ databases">
        <title>Genomic Encyclopedia of Archaeal and Bacterial Type Strains, Phase II (KMG-II): from individual species to whole genera.</title>
        <authorList>
            <person name="Goeker M."/>
        </authorList>
    </citation>
    <scope>NUCLEOTIDE SEQUENCE [LARGE SCALE GENOMIC DNA]</scope>
    <source>
        <strain evidence="1 2">DSM 24425</strain>
    </source>
</reference>
<name>A0A4R1GE59_9BACT</name>
<dbReference type="OrthoDB" id="14569at2"/>
<proteinExistence type="predicted"/>
<accession>A0A4R1GE59</accession>
<gene>
    <name evidence="1" type="ORF">CLV27_0265</name>
</gene>
<organism evidence="1 2">
    <name type="scientific">Phorcysia thermohydrogeniphila</name>
    <dbReference type="NCBI Taxonomy" id="936138"/>
    <lineage>
        <taxon>Bacteria</taxon>
        <taxon>Pseudomonadati</taxon>
        <taxon>Aquificota</taxon>
        <taxon>Aquificia</taxon>
        <taxon>Desulfurobacteriales</taxon>
        <taxon>Desulfurobacteriaceae</taxon>
        <taxon>Phorcysia</taxon>
    </lineage>
</organism>